<dbReference type="InterPro" id="IPR050090">
    <property type="entry name" value="Tyrosine_recombinase_XerCD"/>
</dbReference>
<dbReference type="Gene3D" id="1.10.443.10">
    <property type="entry name" value="Intergrase catalytic core"/>
    <property type="match status" value="1"/>
</dbReference>
<dbReference type="RefSeq" id="WP_072629372.1">
    <property type="nucleotide sequence ID" value="NZ_MLCB01000063.1"/>
</dbReference>
<dbReference type="GO" id="GO:0006310">
    <property type="term" value="P:DNA recombination"/>
    <property type="evidence" value="ECO:0007669"/>
    <property type="project" value="UniProtKB-KW"/>
</dbReference>
<keyword evidence="4" id="KW-0233">DNA recombination</keyword>
<dbReference type="SUPFAM" id="SSF56349">
    <property type="entry name" value="DNA breaking-rejoining enzymes"/>
    <property type="match status" value="1"/>
</dbReference>
<dbReference type="OrthoDB" id="7222937at2"/>
<evidence type="ECO:0000256" key="4">
    <source>
        <dbReference type="ARBA" id="ARBA00023172"/>
    </source>
</evidence>
<dbReference type="AlphaFoldDB" id="A0A1L9P0K9"/>
<dbReference type="Pfam" id="PF00589">
    <property type="entry name" value="Phage_integrase"/>
    <property type="match status" value="1"/>
</dbReference>
<dbReference type="InterPro" id="IPR044068">
    <property type="entry name" value="CB"/>
</dbReference>
<evidence type="ECO:0000256" key="3">
    <source>
        <dbReference type="ARBA" id="ARBA00023125"/>
    </source>
</evidence>
<protein>
    <submittedName>
        <fullName evidence="8">Tyrosine recombinase XerC</fullName>
    </submittedName>
</protein>
<keyword evidence="2" id="KW-0229">DNA integration</keyword>
<dbReference type="InterPro" id="IPR013762">
    <property type="entry name" value="Integrase-like_cat_sf"/>
</dbReference>
<keyword evidence="9" id="KW-1185">Reference proteome</keyword>
<keyword evidence="3 5" id="KW-0238">DNA-binding</keyword>
<dbReference type="InterPro" id="IPR002104">
    <property type="entry name" value="Integrase_catalytic"/>
</dbReference>
<dbReference type="Pfam" id="PF20172">
    <property type="entry name" value="DUF6538"/>
    <property type="match status" value="1"/>
</dbReference>
<evidence type="ECO:0000259" key="6">
    <source>
        <dbReference type="PROSITE" id="PS51898"/>
    </source>
</evidence>
<feature type="domain" description="Tyr recombinase" evidence="6">
    <location>
        <begin position="241"/>
        <end position="416"/>
    </location>
</feature>
<accession>A0A1L9P0K9</accession>
<organism evidence="8 9">
    <name type="scientific">Planktotalea frisia</name>
    <dbReference type="NCBI Taxonomy" id="696762"/>
    <lineage>
        <taxon>Bacteria</taxon>
        <taxon>Pseudomonadati</taxon>
        <taxon>Pseudomonadota</taxon>
        <taxon>Alphaproteobacteria</taxon>
        <taxon>Rhodobacterales</taxon>
        <taxon>Paracoccaceae</taxon>
        <taxon>Planktotalea</taxon>
    </lineage>
</organism>
<comment type="caution">
    <text evidence="8">The sequence shown here is derived from an EMBL/GenBank/DDBJ whole genome shotgun (WGS) entry which is preliminary data.</text>
</comment>
<evidence type="ECO:0000259" key="7">
    <source>
        <dbReference type="PROSITE" id="PS51900"/>
    </source>
</evidence>
<evidence type="ECO:0000256" key="1">
    <source>
        <dbReference type="ARBA" id="ARBA00008857"/>
    </source>
</evidence>
<dbReference type="InterPro" id="IPR011010">
    <property type="entry name" value="DNA_brk_join_enz"/>
</dbReference>
<feature type="domain" description="Core-binding (CB)" evidence="7">
    <location>
        <begin position="134"/>
        <end position="212"/>
    </location>
</feature>
<name>A0A1L9P0K9_9RHOB</name>
<dbReference type="InterPro" id="IPR046668">
    <property type="entry name" value="DUF6538"/>
</dbReference>
<dbReference type="GO" id="GO:0003677">
    <property type="term" value="F:DNA binding"/>
    <property type="evidence" value="ECO:0007669"/>
    <property type="project" value="UniProtKB-UniRule"/>
</dbReference>
<evidence type="ECO:0000256" key="2">
    <source>
        <dbReference type="ARBA" id="ARBA00022908"/>
    </source>
</evidence>
<evidence type="ECO:0000313" key="9">
    <source>
        <dbReference type="Proteomes" id="UP000184514"/>
    </source>
</evidence>
<gene>
    <name evidence="8" type="primary">xerC_5</name>
    <name evidence="8" type="ORF">PFRI_07070</name>
</gene>
<dbReference type="PANTHER" id="PTHR30349:SF41">
    <property type="entry name" value="INTEGRASE_RECOMBINASE PROTEIN MJ0367-RELATED"/>
    <property type="match status" value="1"/>
</dbReference>
<dbReference type="STRING" id="696762.PFRI_07070"/>
<dbReference type="PANTHER" id="PTHR30349">
    <property type="entry name" value="PHAGE INTEGRASE-RELATED"/>
    <property type="match status" value="1"/>
</dbReference>
<proteinExistence type="inferred from homology"/>
<evidence type="ECO:0000313" key="8">
    <source>
        <dbReference type="EMBL" id="OJI95058.1"/>
    </source>
</evidence>
<dbReference type="Proteomes" id="UP000184514">
    <property type="component" value="Unassembled WGS sequence"/>
</dbReference>
<reference evidence="8 9" key="1">
    <citation type="submission" date="2016-10" db="EMBL/GenBank/DDBJ databases">
        <title>Genome sequence of Planktotalea frisia SH6-1.</title>
        <authorList>
            <person name="Poehlein A."/>
            <person name="Bakenhus I."/>
            <person name="Voget S."/>
            <person name="Brinkhoff T."/>
            <person name="Simon M."/>
        </authorList>
    </citation>
    <scope>NUCLEOTIDE SEQUENCE [LARGE SCALE GENOMIC DNA]</scope>
    <source>
        <strain evidence="8 9">SH6-1</strain>
    </source>
</reference>
<dbReference type="GO" id="GO:0015074">
    <property type="term" value="P:DNA integration"/>
    <property type="evidence" value="ECO:0007669"/>
    <property type="project" value="UniProtKB-KW"/>
</dbReference>
<dbReference type="PROSITE" id="PS51900">
    <property type="entry name" value="CB"/>
    <property type="match status" value="1"/>
</dbReference>
<dbReference type="PROSITE" id="PS51898">
    <property type="entry name" value="TYR_RECOMBINASE"/>
    <property type="match status" value="1"/>
</dbReference>
<sequence>MVKHIEKRRRVYYAMLNIPAAVRPAFNNKRKLLKSLETESISQAQVRVLPIIAEWKNQIEIAKGTSTGDKFLDDVALARRDAQRLRSQGVPEWAIEEAQEQVATSEALGPDNTHDHGDGGQLFDAVSVALGKRLLLSEHIDSYLNTTSVTVKTKEMIRRDLVRFTSKFRFADDATQRAVRDWANIDLEEANLALATRRRMLSACRGYWDYLERQQKLELPPPFHKVLPPKPKKRTKAEIEAKRKGFRVPDYHKLLAGCQDDPTLSDLITLGAYTGCRIEELCGLKLTDVRTDRFELVDAKTEAGWRTIPIHDHIKQSMARLIDTSKDDYLLSGLTFNKFGDRSNAIGKRFGRLKKRLGYGPDHVFHSLRKGFATQLENAGQPLNVVARLMGHTQDNQSLGNYSDGLVLEELKRAINHVDWSLR</sequence>
<evidence type="ECO:0000256" key="5">
    <source>
        <dbReference type="PROSITE-ProRule" id="PRU01248"/>
    </source>
</evidence>
<comment type="similarity">
    <text evidence="1">Belongs to the 'phage' integrase family.</text>
</comment>
<dbReference type="EMBL" id="MLCB01000063">
    <property type="protein sequence ID" value="OJI95058.1"/>
    <property type="molecule type" value="Genomic_DNA"/>
</dbReference>